<sequence length="114" mass="13339">MHNNMHNNMHNIKMNKNSISETFMDDEYPEVTQADFDKAVFRRALKPLKKKQRITIMLDADLVKYFKAKAGKRGYQTLINDTLRRVISTPSHSAPDMETMLRQIIREELSAARE</sequence>
<gene>
    <name evidence="1" type="ORF">SAMN02746065_10253</name>
</gene>
<dbReference type="InterPro" id="IPR025528">
    <property type="entry name" value="BrnA_antitoxin"/>
</dbReference>
<reference evidence="1 2" key="1">
    <citation type="submission" date="2017-04" db="EMBL/GenBank/DDBJ databases">
        <authorList>
            <person name="Afonso C.L."/>
            <person name="Miller P.J."/>
            <person name="Scott M.A."/>
            <person name="Spackman E."/>
            <person name="Goraichik I."/>
            <person name="Dimitrov K.M."/>
            <person name="Suarez D.L."/>
            <person name="Swayne D.E."/>
        </authorList>
    </citation>
    <scope>NUCLEOTIDE SEQUENCE [LARGE SCALE GENOMIC DNA]</scope>
    <source>
        <strain evidence="1 2">DSM 3385</strain>
    </source>
</reference>
<evidence type="ECO:0000313" key="2">
    <source>
        <dbReference type="Proteomes" id="UP000192418"/>
    </source>
</evidence>
<dbReference type="AlphaFoldDB" id="A0A1W1Z2U1"/>
<dbReference type="Proteomes" id="UP000192418">
    <property type="component" value="Unassembled WGS sequence"/>
</dbReference>
<protein>
    <submittedName>
        <fullName evidence="1">BrnA antitoxin of type II toxin-antitoxin system</fullName>
    </submittedName>
</protein>
<accession>A0A1W1Z2U1</accession>
<dbReference type="EMBL" id="FWXY01000002">
    <property type="protein sequence ID" value="SMC42268.1"/>
    <property type="molecule type" value="Genomic_DNA"/>
</dbReference>
<dbReference type="STRING" id="1121400.SAMN02746065_10253"/>
<organism evidence="1 2">
    <name type="scientific">Desulfocicer vacuolatum DSM 3385</name>
    <dbReference type="NCBI Taxonomy" id="1121400"/>
    <lineage>
        <taxon>Bacteria</taxon>
        <taxon>Pseudomonadati</taxon>
        <taxon>Thermodesulfobacteriota</taxon>
        <taxon>Desulfobacteria</taxon>
        <taxon>Desulfobacterales</taxon>
        <taxon>Desulfobacteraceae</taxon>
        <taxon>Desulfocicer</taxon>
    </lineage>
</organism>
<evidence type="ECO:0000313" key="1">
    <source>
        <dbReference type="EMBL" id="SMC42268.1"/>
    </source>
</evidence>
<proteinExistence type="predicted"/>
<name>A0A1W1Z2U1_9BACT</name>
<keyword evidence="2" id="KW-1185">Reference proteome</keyword>
<dbReference type="Pfam" id="PF14384">
    <property type="entry name" value="BrnA_antitoxin"/>
    <property type="match status" value="1"/>
</dbReference>